<dbReference type="SMART" id="SM00332">
    <property type="entry name" value="PP2Cc"/>
    <property type="match status" value="1"/>
</dbReference>
<dbReference type="InterPro" id="IPR001932">
    <property type="entry name" value="PPM-type_phosphatase-like_dom"/>
</dbReference>
<sequence length="384" mass="42424">MSTAALITLVRSTGNQVRRRVLLSSRLLQDDRRFIPTCHSSTSESRCSRFDPDGSGRPATWDNFGIWDNRIDEPILLPPSIKYGKPIPKISLENVGCASHIGKRKENEDRFDFAQLTEEVLYFAVYDGHGGPAAADFCHTHMKKCITDLLPKEKNLETVLTMAFLEIDKAFASHAHLSADEPGIELRPLHLPATLLSSGTTATVALLRDGIELVVASVGDSRALLCRKGKPMKLTIDHTPERKDEKERIKKCGGFVAWNSVGQPHVNGRLAMTRSIGDLDLKTSGVIAEPETKRIKIQHADDSFLVLTTDGINFMVNSQEICDFVNQCHDPTEAAHAVTEQAIQYGTEDNSTAVVVPFGAWGKYKNSEINFSFSRSFASSGRWA</sequence>
<evidence type="ECO:0000256" key="5">
    <source>
        <dbReference type="ARBA" id="ARBA00022723"/>
    </source>
</evidence>
<evidence type="ECO:0000256" key="15">
    <source>
        <dbReference type="ARBA" id="ARBA00047986"/>
    </source>
</evidence>
<dbReference type="FunFam" id="3.60.40.10:FF:000033">
    <property type="entry name" value="Protein phosphatase 1K, mitochondrial"/>
    <property type="match status" value="1"/>
</dbReference>
<keyword evidence="20" id="KW-1185">Reference proteome</keyword>
<evidence type="ECO:0000256" key="12">
    <source>
        <dbReference type="ARBA" id="ARBA00044138"/>
    </source>
</evidence>
<evidence type="ECO:0000313" key="20">
    <source>
        <dbReference type="Proteomes" id="UP000515203"/>
    </source>
</evidence>
<evidence type="ECO:0000256" key="4">
    <source>
        <dbReference type="ARBA" id="ARBA00013081"/>
    </source>
</evidence>
<dbReference type="SMART" id="SM00331">
    <property type="entry name" value="PP2C_SIG"/>
    <property type="match status" value="1"/>
</dbReference>
<dbReference type="EC" id="3.1.3.52" evidence="11"/>
<keyword evidence="5" id="KW-0479">Metal-binding</keyword>
<evidence type="ECO:0000256" key="2">
    <source>
        <dbReference type="ARBA" id="ARBA00004305"/>
    </source>
</evidence>
<dbReference type="GO" id="GO:0046872">
    <property type="term" value="F:metal ion binding"/>
    <property type="evidence" value="ECO:0007669"/>
    <property type="project" value="UniProtKB-KW"/>
</dbReference>
<comment type="similarity">
    <text evidence="3 18">Belongs to the PP2C family.</text>
</comment>
<dbReference type="InParanoid" id="A0A6P6DSC9"/>
<comment type="subcellular location">
    <subcellularLocation>
        <location evidence="2">Mitochondrion matrix</location>
    </subcellularLocation>
</comment>
<evidence type="ECO:0000256" key="11">
    <source>
        <dbReference type="ARBA" id="ARBA00044043"/>
    </source>
</evidence>
<accession>A0A6P6DSC9</accession>
<dbReference type="GO" id="GO:0047385">
    <property type="term" value="F:[3-methyl-2-oxobutanoate dehydrogenase (lipoamide)]-phosphatase activity"/>
    <property type="evidence" value="ECO:0007669"/>
    <property type="project" value="UniProtKB-EC"/>
</dbReference>
<dbReference type="GO" id="GO:0005759">
    <property type="term" value="C:mitochondrial matrix"/>
    <property type="evidence" value="ECO:0007669"/>
    <property type="project" value="UniProtKB-SubCell"/>
</dbReference>
<keyword evidence="6 18" id="KW-0378">Hydrolase</keyword>
<evidence type="ECO:0000256" key="10">
    <source>
        <dbReference type="ARBA" id="ARBA00023211"/>
    </source>
</evidence>
<name>A0A6P6DSC9_OCTDE</name>
<dbReference type="OrthoDB" id="416093at2759"/>
<keyword evidence="8" id="KW-0809">Transit peptide</keyword>
<evidence type="ECO:0000256" key="7">
    <source>
        <dbReference type="ARBA" id="ARBA00022912"/>
    </source>
</evidence>
<dbReference type="CTD" id="152926"/>
<dbReference type="Pfam" id="PF00481">
    <property type="entry name" value="PP2C"/>
    <property type="match status" value="1"/>
</dbReference>
<keyword evidence="7 18" id="KW-0904">Protein phosphatase</keyword>
<dbReference type="EC" id="3.1.3.16" evidence="4"/>
<comment type="catalytic activity">
    <reaction evidence="15">
        <text>O-phospho-L-seryl-[protein] + H2O = L-seryl-[protein] + phosphate</text>
        <dbReference type="Rhea" id="RHEA:20629"/>
        <dbReference type="Rhea" id="RHEA-COMP:9863"/>
        <dbReference type="Rhea" id="RHEA-COMP:11604"/>
        <dbReference type="ChEBI" id="CHEBI:15377"/>
        <dbReference type="ChEBI" id="CHEBI:29999"/>
        <dbReference type="ChEBI" id="CHEBI:43474"/>
        <dbReference type="ChEBI" id="CHEBI:83421"/>
        <dbReference type="EC" id="3.1.3.16"/>
    </reaction>
    <physiologicalReaction direction="left-to-right" evidence="15">
        <dbReference type="Rhea" id="RHEA:20630"/>
    </physiologicalReaction>
</comment>
<evidence type="ECO:0000256" key="9">
    <source>
        <dbReference type="ARBA" id="ARBA00023128"/>
    </source>
</evidence>
<dbReference type="PROSITE" id="PS01032">
    <property type="entry name" value="PPM_1"/>
    <property type="match status" value="1"/>
</dbReference>
<keyword evidence="10" id="KW-0464">Manganese</keyword>
<dbReference type="SUPFAM" id="SSF81606">
    <property type="entry name" value="PP2C-like"/>
    <property type="match status" value="1"/>
</dbReference>
<evidence type="ECO:0000256" key="17">
    <source>
        <dbReference type="ARBA" id="ARBA00083282"/>
    </source>
</evidence>
<dbReference type="InterPro" id="IPR036457">
    <property type="entry name" value="PPM-type-like_dom_sf"/>
</dbReference>
<evidence type="ECO:0000256" key="13">
    <source>
        <dbReference type="ARBA" id="ARBA00044233"/>
    </source>
</evidence>
<evidence type="ECO:0000256" key="16">
    <source>
        <dbReference type="ARBA" id="ARBA00051559"/>
    </source>
</evidence>
<evidence type="ECO:0000256" key="6">
    <source>
        <dbReference type="ARBA" id="ARBA00022801"/>
    </source>
</evidence>
<reference evidence="21" key="1">
    <citation type="submission" date="2025-08" db="UniProtKB">
        <authorList>
            <consortium name="RefSeq"/>
        </authorList>
    </citation>
    <scope>IDENTIFICATION</scope>
</reference>
<comment type="cofactor">
    <cofactor evidence="1">
        <name>Mn(2+)</name>
        <dbReference type="ChEBI" id="CHEBI:29035"/>
    </cofactor>
</comment>
<proteinExistence type="inferred from homology"/>
<gene>
    <name evidence="21" type="primary">Ppm1k</name>
</gene>
<comment type="catalytic activity">
    <reaction evidence="16">
        <text>O-phospho-L-seryl-[3-methyl-2-oxobutanoate dehydrogenase] + H2O = L-seryl-[3-methyl-2-oxobutanoate dehydrogenase] + phosphate</text>
        <dbReference type="Rhea" id="RHEA:77247"/>
        <dbReference type="Rhea" id="RHEA-COMP:13695"/>
        <dbReference type="Rhea" id="RHEA-COMP:13696"/>
        <dbReference type="ChEBI" id="CHEBI:15377"/>
        <dbReference type="ChEBI" id="CHEBI:29999"/>
        <dbReference type="ChEBI" id="CHEBI:43474"/>
        <dbReference type="ChEBI" id="CHEBI:83421"/>
        <dbReference type="EC" id="3.1.3.52"/>
    </reaction>
    <physiologicalReaction direction="left-to-right" evidence="16">
        <dbReference type="Rhea" id="RHEA:77248"/>
    </physiologicalReaction>
</comment>
<organism evidence="20 21">
    <name type="scientific">Octodon degus</name>
    <name type="common">Degu</name>
    <name type="synonym">Sciurus degus</name>
    <dbReference type="NCBI Taxonomy" id="10160"/>
    <lineage>
        <taxon>Eukaryota</taxon>
        <taxon>Metazoa</taxon>
        <taxon>Chordata</taxon>
        <taxon>Craniata</taxon>
        <taxon>Vertebrata</taxon>
        <taxon>Euteleostomi</taxon>
        <taxon>Mammalia</taxon>
        <taxon>Eutheria</taxon>
        <taxon>Euarchontoglires</taxon>
        <taxon>Glires</taxon>
        <taxon>Rodentia</taxon>
        <taxon>Hystricomorpha</taxon>
        <taxon>Octodontidae</taxon>
        <taxon>Octodon</taxon>
    </lineage>
</organism>
<dbReference type="GO" id="GO:0004722">
    <property type="term" value="F:protein serine/threonine phosphatase activity"/>
    <property type="evidence" value="ECO:0007669"/>
    <property type="project" value="UniProtKB-EC"/>
</dbReference>
<evidence type="ECO:0000256" key="3">
    <source>
        <dbReference type="ARBA" id="ARBA00006702"/>
    </source>
</evidence>
<dbReference type="PANTHER" id="PTHR47992">
    <property type="entry name" value="PROTEIN PHOSPHATASE"/>
    <property type="match status" value="1"/>
</dbReference>
<dbReference type="Gene3D" id="3.60.40.10">
    <property type="entry name" value="PPM-type phosphatase domain"/>
    <property type="match status" value="1"/>
</dbReference>
<dbReference type="InterPro" id="IPR015655">
    <property type="entry name" value="PP2C"/>
</dbReference>
<dbReference type="RefSeq" id="XP_023562593.1">
    <property type="nucleotide sequence ID" value="XM_023706825.1"/>
</dbReference>
<evidence type="ECO:0000256" key="8">
    <source>
        <dbReference type="ARBA" id="ARBA00022946"/>
    </source>
</evidence>
<dbReference type="InterPro" id="IPR000222">
    <property type="entry name" value="PP2C_BS"/>
</dbReference>
<dbReference type="AlphaFoldDB" id="A0A6P6DSC9"/>
<evidence type="ECO:0000256" key="14">
    <source>
        <dbReference type="ARBA" id="ARBA00044323"/>
    </source>
</evidence>
<evidence type="ECO:0000313" key="21">
    <source>
        <dbReference type="RefSeq" id="XP_023562593.1"/>
    </source>
</evidence>
<dbReference type="PROSITE" id="PS51746">
    <property type="entry name" value="PPM_2"/>
    <property type="match status" value="1"/>
</dbReference>
<dbReference type="GeneID" id="101567606"/>
<evidence type="ECO:0000259" key="19">
    <source>
        <dbReference type="PROSITE" id="PS51746"/>
    </source>
</evidence>
<evidence type="ECO:0000256" key="1">
    <source>
        <dbReference type="ARBA" id="ARBA00001936"/>
    </source>
</evidence>
<keyword evidence="9" id="KW-0496">Mitochondrion</keyword>
<feature type="domain" description="PPM-type phosphatase" evidence="19">
    <location>
        <begin position="94"/>
        <end position="358"/>
    </location>
</feature>
<protein>
    <recommendedName>
        <fullName evidence="12">Protein phosphatase Mn(2+)-dependent 1K</fullName>
        <ecNumber evidence="4">3.1.3.16</ecNumber>
        <ecNumber evidence="11">3.1.3.52</ecNumber>
    </recommendedName>
    <alternativeName>
        <fullName evidence="14">Branched-chain alpha-ketoacid dehydrogenase phosphatase</fullName>
    </alternativeName>
    <alternativeName>
        <fullName evidence="13">Protein phosphatase 2C family member</fullName>
    </alternativeName>
    <alternativeName>
        <fullName evidence="17">[3-methyl-2-oxobutanoate dehydrogenase (2-methylpropanoyl-transferring)]-phosphatase</fullName>
    </alternativeName>
</protein>
<evidence type="ECO:0000256" key="18">
    <source>
        <dbReference type="RuleBase" id="RU003465"/>
    </source>
</evidence>
<dbReference type="Proteomes" id="UP000515203">
    <property type="component" value="Unplaced"/>
</dbReference>
<dbReference type="CDD" id="cd00143">
    <property type="entry name" value="PP2Cc"/>
    <property type="match status" value="1"/>
</dbReference>
<dbReference type="FunCoup" id="A0A6P6DSC9">
    <property type="interactions" value="602"/>
</dbReference>